<gene>
    <name evidence="1" type="ORF">OCU04_011670</name>
</gene>
<reference evidence="1" key="1">
    <citation type="submission" date="2022-11" db="EMBL/GenBank/DDBJ databases">
        <title>Genome Resource of Sclerotinia nivalis Strain SnTB1, a Plant Pathogen Isolated from American Ginseng.</title>
        <authorList>
            <person name="Fan S."/>
        </authorList>
    </citation>
    <scope>NUCLEOTIDE SEQUENCE</scope>
    <source>
        <strain evidence="1">SnTB1</strain>
    </source>
</reference>
<organism evidence="1 2">
    <name type="scientific">Sclerotinia nivalis</name>
    <dbReference type="NCBI Taxonomy" id="352851"/>
    <lineage>
        <taxon>Eukaryota</taxon>
        <taxon>Fungi</taxon>
        <taxon>Dikarya</taxon>
        <taxon>Ascomycota</taxon>
        <taxon>Pezizomycotina</taxon>
        <taxon>Leotiomycetes</taxon>
        <taxon>Helotiales</taxon>
        <taxon>Sclerotiniaceae</taxon>
        <taxon>Sclerotinia</taxon>
    </lineage>
</organism>
<keyword evidence="2" id="KW-1185">Reference proteome</keyword>
<evidence type="ECO:0000313" key="1">
    <source>
        <dbReference type="EMBL" id="KAJ8060061.1"/>
    </source>
</evidence>
<proteinExistence type="predicted"/>
<protein>
    <submittedName>
        <fullName evidence="1">Uncharacterized protein</fullName>
    </submittedName>
</protein>
<name>A0A9X0DE06_9HELO</name>
<dbReference type="EMBL" id="JAPEIS010000014">
    <property type="protein sequence ID" value="KAJ8060061.1"/>
    <property type="molecule type" value="Genomic_DNA"/>
</dbReference>
<sequence length="243" mass="28591">MSAQSSNIISLSADNLQSWFNYFKNLPLPPIESILEPITSGWMTMEEEIYYKLLQYFDEWFCWTMHNVRGDDLISLRTMKPDFPRKELSRSETYPKYVIQLQEFVESEPGKSLFCSYQREDYLDELEFSNLLEGYIRKCDRYDNGFIVLGIDLQREFVYRIYAPEGQGFPALSGQYKRDNTAREVMGGETFSTEKSLLQRKFLYILYTARIPITTFITSSVIGFDPLFFFKEQVHYSDGSSMN</sequence>
<dbReference type="AlphaFoldDB" id="A0A9X0DE06"/>
<evidence type="ECO:0000313" key="2">
    <source>
        <dbReference type="Proteomes" id="UP001152300"/>
    </source>
</evidence>
<accession>A0A9X0DE06</accession>
<dbReference type="OrthoDB" id="3529410at2759"/>
<dbReference type="Proteomes" id="UP001152300">
    <property type="component" value="Unassembled WGS sequence"/>
</dbReference>
<comment type="caution">
    <text evidence="1">The sequence shown here is derived from an EMBL/GenBank/DDBJ whole genome shotgun (WGS) entry which is preliminary data.</text>
</comment>